<comment type="similarity">
    <text evidence="1">Belongs to the ABC transporter superfamily. ABCB family. Multidrug resistance exporter (TC 3.A.1.201) subfamily.</text>
</comment>
<dbReference type="PANTHER" id="PTHR45136">
    <property type="entry name" value="ABC TRANSPORTER DOMAIN-CONTAINING PROTEIN"/>
    <property type="match status" value="1"/>
</dbReference>
<feature type="transmembrane region" description="Helical" evidence="11">
    <location>
        <begin position="905"/>
        <end position="928"/>
    </location>
</feature>
<reference evidence="14" key="1">
    <citation type="submission" date="2020-03" db="EMBL/GenBank/DDBJ databases">
        <title>A high-quality chromosome-level genome assembly of a woody plant with both climbing and erect habits, Rhamnella rubrinervis.</title>
        <authorList>
            <person name="Lu Z."/>
            <person name="Yang Y."/>
            <person name="Zhu X."/>
            <person name="Sun Y."/>
        </authorList>
    </citation>
    <scope>NUCLEOTIDE SEQUENCE</scope>
    <source>
        <strain evidence="14">BYM</strain>
        <tissue evidence="14">Leaf</tissue>
    </source>
</reference>
<dbReference type="SUPFAM" id="SSF52540">
    <property type="entry name" value="P-loop containing nucleoside triphosphate hydrolases"/>
    <property type="match status" value="2"/>
</dbReference>
<keyword evidence="4" id="KW-0677">Repeat</keyword>
<comment type="caution">
    <text evidence="14">The sequence shown here is derived from an EMBL/GenBank/DDBJ whole genome shotgun (WGS) entry which is preliminary data.</text>
</comment>
<evidence type="ECO:0000256" key="3">
    <source>
        <dbReference type="ARBA" id="ARBA00022692"/>
    </source>
</evidence>
<dbReference type="Pfam" id="PF00664">
    <property type="entry name" value="ABC_membrane"/>
    <property type="match status" value="2"/>
</dbReference>
<feature type="domain" description="ABC transporter" evidence="12">
    <location>
        <begin position="344"/>
        <end position="580"/>
    </location>
</feature>
<sequence>MGRKSGSLFRYADRIDKLLMLFGTLGSIGDGMMTPITMLLLSGLINEYGTSDSASFNDTVDKYSLRLACLATAVGISAFMEGVCWTRTAERQTSRMRMEYLKSVLRQEVGYFDKQDASSTTFQVISTISSDAHSIQDTIAEKIPNTLAHLSSFFICIPVAFYLSWRLAMAALPFSVTYIIPAVGFGKLLKDLVSKMKDAYGVAGGIAEQALSSIRTVYSYVWEQPTVDRFSSALQASMELGIKQGLLKGLLLGSMGMMYVTWAFQSWVGCLLVTERGEKGGFVFFSAICVIWGGLSIMNALPNFSYILEAAIAAKKMFEMIDRIPEMDSRNIKGRSLSHVRGKLEFKEVHFSYPFRPETPVLQEFNLTIRAGKTVGLVGGSGSGKSTIISLLERFYEPVKGDILLDGYDIKRLQLKWLRSQMGLVNQEPVLFATSIKENILLGREESPMELVISAAKAANAHDFIIKLPEGYETQVGQFGVQLSGGQKQRIAIARALIRDPRILLLDEATSALDSQSERIVQEALDKASIGRTTIIIAHRLSTICRADLIVVLQSGRVVESGSHDELIHMNNEEGGAYKKMVQLQQLARQNEPSNASDHPAEHGNHQEITTCQTPQTSLSMRSSWHSSPEYQFSQVYSISFTQSSQIYPDDSGSDGNSKSSQPALSLWRLLQMNAPEWKQALLGCIGAAGYGAIQPIQSYCLGTILSVYFLSDNSTIKSETRLYCFIFLSVAVGTFITKLLQQYNFAIMGESLTKRVREKLLGTILTFEIGWFDQDENTSASICARLANEANMFRSFVAERISLLVQVFSAAILSFVLGLVITWRVAIVVISIQPLVIGSFYSRSVLMKSMSTKAQKAQREGSQLASEATINHRTITAFSSQKRILRLFKAAMESPKKESIRQSWISGFGMFSSQFMTTASITFTFWYGGRLVNKELVTAKQLFQTFFILMSTGKSIADAGSMTSDLAKGASAIRTVFAILDRQSEIEPEDPKGIEVKKSLKGHIELKNVFFSYPARPNQMIFKGLSLNIEAGTTMALVGQSGSGKSTVIGLVERFYDPLKGSVLLDEIDVKNYNLRQLRSHIALVSQEPTFFAGTIGENILWGKGDATAAEVRKAATLANAHEFISSMKDGYETCCGERGVLLSGGQKQRIALARAILKNPPILLLDEATSALDSISEALVQEALDKMMVGRTCVVVAHRLSTIQKADSIAVIKNGQIVEQGTHHDLLAIGPGGAYHSLINLQSSHSA</sequence>
<feature type="region of interest" description="Disordered" evidence="10">
    <location>
        <begin position="587"/>
        <end position="609"/>
    </location>
</feature>
<feature type="transmembrane region" description="Helical" evidence="11">
    <location>
        <begin position="171"/>
        <end position="189"/>
    </location>
</feature>
<protein>
    <submittedName>
        <fullName evidence="14">Uncharacterized protein</fullName>
    </submittedName>
</protein>
<dbReference type="SUPFAM" id="SSF90123">
    <property type="entry name" value="ABC transporter transmembrane region"/>
    <property type="match status" value="2"/>
</dbReference>
<keyword evidence="9" id="KW-0325">Glycoprotein</keyword>
<dbReference type="PROSITE" id="PS00211">
    <property type="entry name" value="ABC_TRANSPORTER_1"/>
    <property type="match status" value="2"/>
</dbReference>
<evidence type="ECO:0000256" key="6">
    <source>
        <dbReference type="ARBA" id="ARBA00022840"/>
    </source>
</evidence>
<evidence type="ECO:0000256" key="4">
    <source>
        <dbReference type="ARBA" id="ARBA00022737"/>
    </source>
</evidence>
<dbReference type="CDD" id="cd03249">
    <property type="entry name" value="ABC_MTABC3_MDL1_MDL2"/>
    <property type="match status" value="2"/>
</dbReference>
<dbReference type="GO" id="GO:0016887">
    <property type="term" value="F:ATP hydrolysis activity"/>
    <property type="evidence" value="ECO:0007669"/>
    <property type="project" value="InterPro"/>
</dbReference>
<evidence type="ECO:0000256" key="1">
    <source>
        <dbReference type="ARBA" id="ARBA00007577"/>
    </source>
</evidence>
<evidence type="ECO:0000256" key="2">
    <source>
        <dbReference type="ARBA" id="ARBA00022448"/>
    </source>
</evidence>
<dbReference type="PROSITE" id="PS50893">
    <property type="entry name" value="ABC_TRANSPORTER_2"/>
    <property type="match status" value="2"/>
</dbReference>
<keyword evidence="6" id="KW-0067">ATP-binding</keyword>
<feature type="transmembrane region" description="Helical" evidence="11">
    <location>
        <begin position="65"/>
        <end position="88"/>
    </location>
</feature>
<evidence type="ECO:0000256" key="7">
    <source>
        <dbReference type="ARBA" id="ARBA00022989"/>
    </source>
</evidence>
<keyword evidence="7 11" id="KW-1133">Transmembrane helix</keyword>
<dbReference type="CDD" id="cd18577">
    <property type="entry name" value="ABC_6TM_Pgp_ABCB1_D1_like"/>
    <property type="match status" value="1"/>
</dbReference>
<keyword evidence="2" id="KW-0813">Transport</keyword>
<dbReference type="InterPro" id="IPR017871">
    <property type="entry name" value="ABC_transporter-like_CS"/>
</dbReference>
<feature type="transmembrane region" description="Helical" evidence="11">
    <location>
        <begin position="245"/>
        <end position="264"/>
    </location>
</feature>
<dbReference type="FunFam" id="3.40.50.300:FF:000205">
    <property type="entry name" value="ABC transporter B family member 4"/>
    <property type="match status" value="2"/>
</dbReference>
<keyword evidence="3 11" id="KW-0812">Transmembrane</keyword>
<dbReference type="InterPro" id="IPR003439">
    <property type="entry name" value="ABC_transporter-like_ATP-bd"/>
</dbReference>
<dbReference type="AlphaFoldDB" id="A0A8K0DLK4"/>
<dbReference type="InterPro" id="IPR011527">
    <property type="entry name" value="ABC1_TM_dom"/>
</dbReference>
<feature type="transmembrane region" description="Helical" evidence="11">
    <location>
        <begin position="21"/>
        <end position="45"/>
    </location>
</feature>
<dbReference type="SMART" id="SM00382">
    <property type="entry name" value="AAA"/>
    <property type="match status" value="2"/>
</dbReference>
<evidence type="ECO:0000313" key="15">
    <source>
        <dbReference type="Proteomes" id="UP000796880"/>
    </source>
</evidence>
<keyword evidence="5" id="KW-0547">Nucleotide-binding</keyword>
<evidence type="ECO:0000259" key="13">
    <source>
        <dbReference type="PROSITE" id="PS50929"/>
    </source>
</evidence>
<feature type="compositionally biased region" description="Polar residues" evidence="10">
    <location>
        <begin position="587"/>
        <end position="597"/>
    </location>
</feature>
<dbReference type="GO" id="GO:0016020">
    <property type="term" value="C:membrane"/>
    <property type="evidence" value="ECO:0007669"/>
    <property type="project" value="InterPro"/>
</dbReference>
<feature type="transmembrane region" description="Helical" evidence="11">
    <location>
        <begin position="828"/>
        <end position="847"/>
    </location>
</feature>
<feature type="transmembrane region" description="Helical" evidence="11">
    <location>
        <begin position="721"/>
        <end position="741"/>
    </location>
</feature>
<evidence type="ECO:0000256" key="11">
    <source>
        <dbReference type="SAM" id="Phobius"/>
    </source>
</evidence>
<dbReference type="Proteomes" id="UP000796880">
    <property type="component" value="Unassembled WGS sequence"/>
</dbReference>
<dbReference type="OrthoDB" id="6500128at2759"/>
<evidence type="ECO:0000256" key="5">
    <source>
        <dbReference type="ARBA" id="ARBA00022741"/>
    </source>
</evidence>
<dbReference type="Pfam" id="PF00005">
    <property type="entry name" value="ABC_tran"/>
    <property type="match status" value="2"/>
</dbReference>
<evidence type="ECO:0000256" key="8">
    <source>
        <dbReference type="ARBA" id="ARBA00023136"/>
    </source>
</evidence>
<dbReference type="EMBL" id="VOIH02000012">
    <property type="protein sequence ID" value="KAF3431153.1"/>
    <property type="molecule type" value="Genomic_DNA"/>
</dbReference>
<feature type="transmembrane region" description="Helical" evidence="11">
    <location>
        <begin position="284"/>
        <end position="308"/>
    </location>
</feature>
<gene>
    <name evidence="14" type="ORF">FNV43_RR25883</name>
</gene>
<dbReference type="InterPro" id="IPR027417">
    <property type="entry name" value="P-loop_NTPase"/>
</dbReference>
<evidence type="ECO:0000313" key="14">
    <source>
        <dbReference type="EMBL" id="KAF3431153.1"/>
    </source>
</evidence>
<organism evidence="14 15">
    <name type="scientific">Rhamnella rubrinervis</name>
    <dbReference type="NCBI Taxonomy" id="2594499"/>
    <lineage>
        <taxon>Eukaryota</taxon>
        <taxon>Viridiplantae</taxon>
        <taxon>Streptophyta</taxon>
        <taxon>Embryophyta</taxon>
        <taxon>Tracheophyta</taxon>
        <taxon>Spermatophyta</taxon>
        <taxon>Magnoliopsida</taxon>
        <taxon>eudicotyledons</taxon>
        <taxon>Gunneridae</taxon>
        <taxon>Pentapetalae</taxon>
        <taxon>rosids</taxon>
        <taxon>fabids</taxon>
        <taxon>Rosales</taxon>
        <taxon>Rhamnaceae</taxon>
        <taxon>rhamnoid group</taxon>
        <taxon>Rhamneae</taxon>
        <taxon>Rhamnella</taxon>
    </lineage>
</organism>
<dbReference type="CDD" id="cd18578">
    <property type="entry name" value="ABC_6TM_Pgp_ABCB1_D2_like"/>
    <property type="match status" value="1"/>
</dbReference>
<dbReference type="PROSITE" id="PS50929">
    <property type="entry name" value="ABC_TM1F"/>
    <property type="match status" value="2"/>
</dbReference>
<proteinExistence type="inferred from homology"/>
<evidence type="ECO:0000259" key="12">
    <source>
        <dbReference type="PROSITE" id="PS50893"/>
    </source>
</evidence>
<accession>A0A8K0DLK4</accession>
<feature type="domain" description="ABC transmembrane type-1" evidence="13">
    <location>
        <begin position="21"/>
        <end position="309"/>
    </location>
</feature>
<evidence type="ECO:0000256" key="9">
    <source>
        <dbReference type="ARBA" id="ARBA00023180"/>
    </source>
</evidence>
<dbReference type="InterPro" id="IPR036640">
    <property type="entry name" value="ABC1_TM_sf"/>
</dbReference>
<dbReference type="Gene3D" id="3.40.50.300">
    <property type="entry name" value="P-loop containing nucleotide triphosphate hydrolases"/>
    <property type="match status" value="2"/>
</dbReference>
<keyword evidence="8 11" id="KW-0472">Membrane</keyword>
<feature type="domain" description="ABC transmembrane type-1" evidence="13">
    <location>
        <begin position="682"/>
        <end position="969"/>
    </location>
</feature>
<dbReference type="PANTHER" id="PTHR45136:SF2">
    <property type="entry name" value="ABC TRANSPORTER DOMAIN-CONTAINING PROTEIN"/>
    <property type="match status" value="1"/>
</dbReference>
<name>A0A8K0DLK4_9ROSA</name>
<dbReference type="GO" id="GO:0140359">
    <property type="term" value="F:ABC-type transporter activity"/>
    <property type="evidence" value="ECO:0007669"/>
    <property type="project" value="InterPro"/>
</dbReference>
<feature type="domain" description="ABC transporter" evidence="12">
    <location>
        <begin position="1005"/>
        <end position="1241"/>
    </location>
</feature>
<dbReference type="GO" id="GO:0005524">
    <property type="term" value="F:ATP binding"/>
    <property type="evidence" value="ECO:0007669"/>
    <property type="project" value="UniProtKB-KW"/>
</dbReference>
<dbReference type="InterPro" id="IPR003593">
    <property type="entry name" value="AAA+_ATPase"/>
</dbReference>
<evidence type="ECO:0000256" key="10">
    <source>
        <dbReference type="SAM" id="MobiDB-lite"/>
    </source>
</evidence>
<dbReference type="Gene3D" id="1.20.1560.10">
    <property type="entry name" value="ABC transporter type 1, transmembrane domain"/>
    <property type="match status" value="1"/>
</dbReference>
<keyword evidence="15" id="KW-1185">Reference proteome</keyword>
<feature type="transmembrane region" description="Helical" evidence="11">
    <location>
        <begin position="802"/>
        <end position="822"/>
    </location>
</feature>